<dbReference type="EMBL" id="JBBWWR010000018">
    <property type="protein sequence ID" value="KAK8943722.1"/>
    <property type="molecule type" value="Genomic_DNA"/>
</dbReference>
<comment type="caution">
    <text evidence="2">The sequence shown here is derived from an EMBL/GenBank/DDBJ whole genome shotgun (WGS) entry which is preliminary data.</text>
</comment>
<dbReference type="PROSITE" id="PS51412">
    <property type="entry name" value="MACPF_2"/>
    <property type="match status" value="1"/>
</dbReference>
<name>A0ABR2LKW3_9ASPA</name>
<accession>A0ABR2LKW3</accession>
<dbReference type="InterPro" id="IPR020864">
    <property type="entry name" value="MACPF"/>
</dbReference>
<feature type="domain" description="MACPF" evidence="1">
    <location>
        <begin position="1"/>
        <end position="342"/>
    </location>
</feature>
<evidence type="ECO:0000313" key="2">
    <source>
        <dbReference type="EMBL" id="KAK8943722.1"/>
    </source>
</evidence>
<dbReference type="PANTHER" id="PTHR33199">
    <property type="entry name" value="MACPF DOMAIN-CONTAINING PROTEIN CAD1"/>
    <property type="match status" value="1"/>
</dbReference>
<dbReference type="InterPro" id="IPR044663">
    <property type="entry name" value="CAD1/NSL1-like"/>
</dbReference>
<reference evidence="2 3" key="1">
    <citation type="journal article" date="2022" name="Nat. Plants">
        <title>Genomes of leafy and leafless Platanthera orchids illuminate the evolution of mycoheterotrophy.</title>
        <authorList>
            <person name="Li M.H."/>
            <person name="Liu K.W."/>
            <person name="Li Z."/>
            <person name="Lu H.C."/>
            <person name="Ye Q.L."/>
            <person name="Zhang D."/>
            <person name="Wang J.Y."/>
            <person name="Li Y.F."/>
            <person name="Zhong Z.M."/>
            <person name="Liu X."/>
            <person name="Yu X."/>
            <person name="Liu D.K."/>
            <person name="Tu X.D."/>
            <person name="Liu B."/>
            <person name="Hao Y."/>
            <person name="Liao X.Y."/>
            <person name="Jiang Y.T."/>
            <person name="Sun W.H."/>
            <person name="Chen J."/>
            <person name="Chen Y.Q."/>
            <person name="Ai Y."/>
            <person name="Zhai J.W."/>
            <person name="Wu S.S."/>
            <person name="Zhou Z."/>
            <person name="Hsiao Y.Y."/>
            <person name="Wu W.L."/>
            <person name="Chen Y.Y."/>
            <person name="Lin Y.F."/>
            <person name="Hsu J.L."/>
            <person name="Li C.Y."/>
            <person name="Wang Z.W."/>
            <person name="Zhao X."/>
            <person name="Zhong W.Y."/>
            <person name="Ma X.K."/>
            <person name="Ma L."/>
            <person name="Huang J."/>
            <person name="Chen G.Z."/>
            <person name="Huang M.Z."/>
            <person name="Huang L."/>
            <person name="Peng D.H."/>
            <person name="Luo Y.B."/>
            <person name="Zou S.Q."/>
            <person name="Chen S.P."/>
            <person name="Lan S."/>
            <person name="Tsai W.C."/>
            <person name="Van de Peer Y."/>
            <person name="Liu Z.J."/>
        </authorList>
    </citation>
    <scope>NUCLEOTIDE SEQUENCE [LARGE SCALE GENOMIC DNA]</scope>
    <source>
        <strain evidence="2">Lor288</strain>
    </source>
</reference>
<dbReference type="Proteomes" id="UP001412067">
    <property type="component" value="Unassembled WGS sequence"/>
</dbReference>
<gene>
    <name evidence="2" type="ORF">KSP40_PGU002731</name>
</gene>
<proteinExistence type="predicted"/>
<evidence type="ECO:0000259" key="1">
    <source>
        <dbReference type="PROSITE" id="PS51412"/>
    </source>
</evidence>
<dbReference type="PANTHER" id="PTHR33199:SF2">
    <property type="entry name" value="OS02G0475300 PROTEIN"/>
    <property type="match status" value="1"/>
</dbReference>
<keyword evidence="3" id="KW-1185">Reference proteome</keyword>
<organism evidence="2 3">
    <name type="scientific">Platanthera guangdongensis</name>
    <dbReference type="NCBI Taxonomy" id="2320717"/>
    <lineage>
        <taxon>Eukaryota</taxon>
        <taxon>Viridiplantae</taxon>
        <taxon>Streptophyta</taxon>
        <taxon>Embryophyta</taxon>
        <taxon>Tracheophyta</taxon>
        <taxon>Spermatophyta</taxon>
        <taxon>Magnoliopsida</taxon>
        <taxon>Liliopsida</taxon>
        <taxon>Asparagales</taxon>
        <taxon>Orchidaceae</taxon>
        <taxon>Orchidoideae</taxon>
        <taxon>Orchideae</taxon>
        <taxon>Orchidinae</taxon>
        <taxon>Platanthera</taxon>
    </lineage>
</organism>
<dbReference type="Pfam" id="PF01823">
    <property type="entry name" value="MACPF"/>
    <property type="match status" value="1"/>
</dbReference>
<evidence type="ECO:0000313" key="3">
    <source>
        <dbReference type="Proteomes" id="UP001412067"/>
    </source>
</evidence>
<protein>
    <submittedName>
        <fullName evidence="2">MACPF domain-containing protein</fullName>
    </submittedName>
</protein>
<dbReference type="SMART" id="SM00457">
    <property type="entry name" value="MACPF"/>
    <property type="match status" value="1"/>
</dbReference>
<sequence length="621" mass="69277">MEGEQQEPPEHRAVRMLGLGFDLTSDFRLKYVKGYPGRRLVVLDEGNADDLVFPGGLTVCGVSRDIGCDKGDRIRFCSDVLEFNQVSSSFPWLSFMMSELLNQKSLVQGKVPSGYFNALFGLSGAWLNDTKETKHLAFNGYFISSYNLHLRASALTLCNEVKRAVPANWEPAALSRFIRTYGTHIIVELGFGGQDVICIRQNHYSTISPADLKVHLEDLGDCLFTDGNGESPLNHMTRGGTNKVPEVFFKILRSSNLTLTSHSESSTKDGLTIIYSKRGGDPYLCSHHKWLQTVPNNPDAILFKFVPITSLLTGIPGSGYLSHAINLYLRYKPDPDEFEHFLEFQVPRQWAPQYNELNIVPQHPQQRSPTLRFRLFGPKLRINTSQVSSNREPSVGLRLYLEGPNCNHLAIHIQHLSSIPGILSSITSSKFSQWESSEDFGHEFLEPIQWNSYSRLCSAPVKHNPKWSEIAAGGAFIVTGAQLVTRGRWLKKCLHLRLLFTHVPGCTVRKTEWARAPSGSHNGSLITNISAVLSSTFSRRENPRLRRQETEAAAMNSGIFDGGPPVRVQSQKLLGYVEMKEAVRGANDAPGHWLVIGAKLVTEGGKIGLHVKFALLNYCED</sequence>